<sequence length="182" mass="20010">MQVEPVITFHGMAPSANAEEKIIAHIGHLEATHGRIVSCRVTVEAPHHHGRQGAIYQVSIDIRAPAGEVTASNAHEMDHAHEDLLVAIRDAFDAAERRLEDLVRRRDPNRTKVHPTIGHGAIARIVAADGYGFIATPDGREFYFDRGGMSADAWDELKPGTPVRFDERDGERGPYATAVRPL</sequence>
<dbReference type="GO" id="GO:0003676">
    <property type="term" value="F:nucleic acid binding"/>
    <property type="evidence" value="ECO:0007669"/>
    <property type="project" value="InterPro"/>
</dbReference>
<name>A0A964T3B9_9HYPH</name>
<protein>
    <submittedName>
        <fullName evidence="2">HPF/RaiA family ribosome-associated protein</fullName>
    </submittedName>
</protein>
<dbReference type="AlphaFoldDB" id="A0A964T3B9"/>
<comment type="caution">
    <text evidence="2">The sequence shown here is derived from an EMBL/GenBank/DDBJ whole genome shotgun (WGS) entry which is preliminary data.</text>
</comment>
<dbReference type="SUPFAM" id="SSF50249">
    <property type="entry name" value="Nucleic acid-binding proteins"/>
    <property type="match status" value="1"/>
</dbReference>
<dbReference type="RefSeq" id="WP_161139876.1">
    <property type="nucleotide sequence ID" value="NZ_SPKJ01000016.1"/>
</dbReference>
<evidence type="ECO:0000259" key="1">
    <source>
        <dbReference type="Pfam" id="PF00313"/>
    </source>
</evidence>
<dbReference type="InterPro" id="IPR036567">
    <property type="entry name" value="RHF-like"/>
</dbReference>
<organism evidence="2 3">
    <name type="scientific">Propylenella binzhouense</name>
    <dbReference type="NCBI Taxonomy" id="2555902"/>
    <lineage>
        <taxon>Bacteria</taxon>
        <taxon>Pseudomonadati</taxon>
        <taxon>Pseudomonadota</taxon>
        <taxon>Alphaproteobacteria</taxon>
        <taxon>Hyphomicrobiales</taxon>
        <taxon>Propylenellaceae</taxon>
        <taxon>Propylenella</taxon>
    </lineage>
</organism>
<dbReference type="Pfam" id="PF00313">
    <property type="entry name" value="CSD"/>
    <property type="match status" value="1"/>
</dbReference>
<evidence type="ECO:0000313" key="2">
    <source>
        <dbReference type="EMBL" id="MYZ47529.1"/>
    </source>
</evidence>
<reference evidence="2" key="1">
    <citation type="submission" date="2019-03" db="EMBL/GenBank/DDBJ databases">
        <title>Afifella sp. nov., isolated from activated sludge.</title>
        <authorList>
            <person name="Li Q."/>
            <person name="Liu Y."/>
        </authorList>
    </citation>
    <scope>NUCLEOTIDE SEQUENCE</scope>
    <source>
        <strain evidence="2">L72</strain>
    </source>
</reference>
<dbReference type="Pfam" id="PF02482">
    <property type="entry name" value="Ribosomal_S30AE"/>
    <property type="match status" value="1"/>
</dbReference>
<gene>
    <name evidence="2" type="ORF">E4O86_07370</name>
</gene>
<dbReference type="Proteomes" id="UP000773614">
    <property type="component" value="Unassembled WGS sequence"/>
</dbReference>
<proteinExistence type="predicted"/>
<dbReference type="InterPro" id="IPR012340">
    <property type="entry name" value="NA-bd_OB-fold"/>
</dbReference>
<dbReference type="OrthoDB" id="9782252at2"/>
<accession>A0A964T3B9</accession>
<dbReference type="Gene3D" id="2.40.50.140">
    <property type="entry name" value="Nucleic acid-binding proteins"/>
    <property type="match status" value="1"/>
</dbReference>
<dbReference type="InterPro" id="IPR003489">
    <property type="entry name" value="RHF/RaiA"/>
</dbReference>
<evidence type="ECO:0000313" key="3">
    <source>
        <dbReference type="Proteomes" id="UP000773614"/>
    </source>
</evidence>
<dbReference type="EMBL" id="SPKJ01000016">
    <property type="protein sequence ID" value="MYZ47529.1"/>
    <property type="molecule type" value="Genomic_DNA"/>
</dbReference>
<feature type="domain" description="CSD" evidence="1">
    <location>
        <begin position="120"/>
        <end position="181"/>
    </location>
</feature>
<dbReference type="SUPFAM" id="SSF69754">
    <property type="entry name" value="Ribosome binding protein Y (YfiA homologue)"/>
    <property type="match status" value="1"/>
</dbReference>
<dbReference type="InterPro" id="IPR002059">
    <property type="entry name" value="CSP_DNA-bd"/>
</dbReference>
<dbReference type="Gene3D" id="3.30.160.100">
    <property type="entry name" value="Ribosome hibernation promotion factor-like"/>
    <property type="match status" value="1"/>
</dbReference>
<keyword evidence="3" id="KW-1185">Reference proteome</keyword>